<gene>
    <name evidence="4" type="ORF">FOZ60_007261</name>
</gene>
<comment type="caution">
    <text evidence="4">The sequence shown here is derived from an EMBL/GenBank/DDBJ whole genome shotgun (WGS) entry which is preliminary data.</text>
</comment>
<feature type="chain" id="PRO_5029695871" evidence="3">
    <location>
        <begin position="18"/>
        <end position="180"/>
    </location>
</feature>
<feature type="region of interest" description="Disordered" evidence="1">
    <location>
        <begin position="84"/>
        <end position="115"/>
    </location>
</feature>
<accession>A0A7J6NP83</accession>
<proteinExistence type="predicted"/>
<evidence type="ECO:0000256" key="3">
    <source>
        <dbReference type="SAM" id="SignalP"/>
    </source>
</evidence>
<dbReference type="AlphaFoldDB" id="A0A7J6NP83"/>
<dbReference type="Proteomes" id="UP000541610">
    <property type="component" value="Unassembled WGS sequence"/>
</dbReference>
<organism evidence="4 5">
    <name type="scientific">Perkinsus olseni</name>
    <name type="common">Perkinsus atlanticus</name>
    <dbReference type="NCBI Taxonomy" id="32597"/>
    <lineage>
        <taxon>Eukaryota</taxon>
        <taxon>Sar</taxon>
        <taxon>Alveolata</taxon>
        <taxon>Perkinsozoa</taxon>
        <taxon>Perkinsea</taxon>
        <taxon>Perkinsida</taxon>
        <taxon>Perkinsidae</taxon>
        <taxon>Perkinsus</taxon>
    </lineage>
</organism>
<dbReference type="EMBL" id="JABANP010000290">
    <property type="protein sequence ID" value="KAF4684851.1"/>
    <property type="molecule type" value="Genomic_DNA"/>
</dbReference>
<keyword evidence="3" id="KW-0732">Signal</keyword>
<evidence type="ECO:0000256" key="2">
    <source>
        <dbReference type="SAM" id="Phobius"/>
    </source>
</evidence>
<keyword evidence="2" id="KW-0472">Membrane</keyword>
<feature type="compositionally biased region" description="Basic and acidic residues" evidence="1">
    <location>
        <begin position="167"/>
        <end position="180"/>
    </location>
</feature>
<feature type="region of interest" description="Disordered" evidence="1">
    <location>
        <begin position="159"/>
        <end position="180"/>
    </location>
</feature>
<evidence type="ECO:0000313" key="5">
    <source>
        <dbReference type="Proteomes" id="UP000541610"/>
    </source>
</evidence>
<reference evidence="4 5" key="1">
    <citation type="submission" date="2020-04" db="EMBL/GenBank/DDBJ databases">
        <title>Perkinsus olseni comparative genomics.</title>
        <authorList>
            <person name="Bogema D.R."/>
        </authorList>
    </citation>
    <scope>NUCLEOTIDE SEQUENCE [LARGE SCALE GENOMIC DNA]</scope>
    <source>
        <strain evidence="4">00978-12</strain>
    </source>
</reference>
<feature type="transmembrane region" description="Helical" evidence="2">
    <location>
        <begin position="119"/>
        <end position="145"/>
    </location>
</feature>
<evidence type="ECO:0000313" key="4">
    <source>
        <dbReference type="EMBL" id="KAF4684851.1"/>
    </source>
</evidence>
<feature type="compositionally biased region" description="Basic and acidic residues" evidence="1">
    <location>
        <begin position="91"/>
        <end position="102"/>
    </location>
</feature>
<dbReference type="OrthoDB" id="10402790at2759"/>
<feature type="signal peptide" evidence="3">
    <location>
        <begin position="1"/>
        <end position="17"/>
    </location>
</feature>
<name>A0A7J6NP83_PEROL</name>
<evidence type="ECO:0000256" key="1">
    <source>
        <dbReference type="SAM" id="MobiDB-lite"/>
    </source>
</evidence>
<keyword evidence="2" id="KW-1133">Transmembrane helix</keyword>
<protein>
    <submittedName>
        <fullName evidence="4">Uncharacterized protein</fullName>
    </submittedName>
</protein>
<sequence>MHAVGAILASAAIIVSGLDFSGIRLDGPGTPSPAGGEVDLSGINLEDPATASPVAPGLDWSGISLEDPSPTTVATELDWSSVSLESPASWADEKPSEQDTTKAEGMPTSEQNSTSCSQYPAALVGALLAVVLVGLLASIAQIWLLKKLLSRIPPREAVDLEQGNRSNSREVSEKETTSGL</sequence>
<keyword evidence="2" id="KW-0812">Transmembrane</keyword>